<dbReference type="AlphaFoldDB" id="A0A4C1TJT4"/>
<reference evidence="1 2" key="1">
    <citation type="journal article" date="2019" name="Commun. Biol.">
        <title>The bagworm genome reveals a unique fibroin gene that provides high tensile strength.</title>
        <authorList>
            <person name="Kono N."/>
            <person name="Nakamura H."/>
            <person name="Ohtoshi R."/>
            <person name="Tomita M."/>
            <person name="Numata K."/>
            <person name="Arakawa K."/>
        </authorList>
    </citation>
    <scope>NUCLEOTIDE SEQUENCE [LARGE SCALE GENOMIC DNA]</scope>
</reference>
<comment type="caution">
    <text evidence="1">The sequence shown here is derived from an EMBL/GenBank/DDBJ whole genome shotgun (WGS) entry which is preliminary data.</text>
</comment>
<accession>A0A4C1TJT4</accession>
<keyword evidence="2" id="KW-1185">Reference proteome</keyword>
<sequence length="184" mass="21243">MLLKSKPPRLTAEEAPIFGYIRLSGNTNVPKTVEELAQSDVWDLYLNGGRAERDIENAILQYLTRFSGTSLKTGDELTLRRRYWKLQRLIIEILQRSWTRHRSLVVLATNNHRTDNHLGENDKKSIWSQLMTNLTATPSNCDPSQILSGIWLTSREINLNKTLRMQGFYDPKLASFNLTQVKKK</sequence>
<protein>
    <submittedName>
        <fullName evidence="1">Uncharacterized protein</fullName>
    </submittedName>
</protein>
<dbReference type="EMBL" id="BGZK01000059">
    <property type="protein sequence ID" value="GBP13850.1"/>
    <property type="molecule type" value="Genomic_DNA"/>
</dbReference>
<name>A0A4C1TJT4_EUMVA</name>
<evidence type="ECO:0000313" key="2">
    <source>
        <dbReference type="Proteomes" id="UP000299102"/>
    </source>
</evidence>
<organism evidence="1 2">
    <name type="scientific">Eumeta variegata</name>
    <name type="common">Bagworm moth</name>
    <name type="synonym">Eumeta japonica</name>
    <dbReference type="NCBI Taxonomy" id="151549"/>
    <lineage>
        <taxon>Eukaryota</taxon>
        <taxon>Metazoa</taxon>
        <taxon>Ecdysozoa</taxon>
        <taxon>Arthropoda</taxon>
        <taxon>Hexapoda</taxon>
        <taxon>Insecta</taxon>
        <taxon>Pterygota</taxon>
        <taxon>Neoptera</taxon>
        <taxon>Endopterygota</taxon>
        <taxon>Lepidoptera</taxon>
        <taxon>Glossata</taxon>
        <taxon>Ditrysia</taxon>
        <taxon>Tineoidea</taxon>
        <taxon>Psychidae</taxon>
        <taxon>Oiketicinae</taxon>
        <taxon>Eumeta</taxon>
    </lineage>
</organism>
<gene>
    <name evidence="1" type="ORF">EVAR_8060_1</name>
</gene>
<proteinExistence type="predicted"/>
<evidence type="ECO:0000313" key="1">
    <source>
        <dbReference type="EMBL" id="GBP13850.1"/>
    </source>
</evidence>
<dbReference type="Proteomes" id="UP000299102">
    <property type="component" value="Unassembled WGS sequence"/>
</dbReference>